<dbReference type="InterPro" id="IPR006110">
    <property type="entry name" value="Pol_omega/Rpo6/RPB6"/>
</dbReference>
<dbReference type="GO" id="GO:0003899">
    <property type="term" value="F:DNA-directed RNA polymerase activity"/>
    <property type="evidence" value="ECO:0007669"/>
    <property type="project" value="InterPro"/>
</dbReference>
<dbReference type="GO" id="GO:0006360">
    <property type="term" value="P:transcription by RNA polymerase I"/>
    <property type="evidence" value="ECO:0007669"/>
    <property type="project" value="TreeGrafter"/>
</dbReference>
<comment type="caution">
    <text evidence="3">The sequence shown here is derived from an EMBL/GenBank/DDBJ whole genome shotgun (WGS) entry which is preliminary data.</text>
</comment>
<evidence type="ECO:0000313" key="3">
    <source>
        <dbReference type="EMBL" id="MPL93477.1"/>
    </source>
</evidence>
<dbReference type="PROSITE" id="PS01111">
    <property type="entry name" value="RNA_POL_K_14KD"/>
    <property type="match status" value="1"/>
</dbReference>
<sequence length="62" mass="6976">MTYTRYERARIVGARALQISMGAPVLVKTAKIDPLDIALEEFDADRVPITVKRQFGVRSEVL</sequence>
<reference evidence="3" key="1">
    <citation type="submission" date="2019-08" db="EMBL/GenBank/DDBJ databases">
        <authorList>
            <person name="Kucharzyk K."/>
            <person name="Murdoch R.W."/>
            <person name="Higgins S."/>
            <person name="Loffler F."/>
        </authorList>
    </citation>
    <scope>NUCLEOTIDE SEQUENCE</scope>
</reference>
<name>A0A644VQB7_9ZZZZ</name>
<evidence type="ECO:0000256" key="1">
    <source>
        <dbReference type="ARBA" id="ARBA00022478"/>
    </source>
</evidence>
<gene>
    <name evidence="3" type="ORF">SDC9_39607</name>
</gene>
<dbReference type="EMBL" id="VSSQ01000393">
    <property type="protein sequence ID" value="MPL93477.1"/>
    <property type="molecule type" value="Genomic_DNA"/>
</dbReference>
<dbReference type="InterPro" id="IPR006111">
    <property type="entry name" value="Rpo6/Rpb6"/>
</dbReference>
<proteinExistence type="inferred from homology"/>
<keyword evidence="1" id="KW-0240">DNA-directed RNA polymerase</keyword>
<dbReference type="Pfam" id="PF01192">
    <property type="entry name" value="RNA_pol_Rpb6"/>
    <property type="match status" value="1"/>
</dbReference>
<dbReference type="GO" id="GO:0042797">
    <property type="term" value="P:tRNA transcription by RNA polymerase III"/>
    <property type="evidence" value="ECO:0007669"/>
    <property type="project" value="TreeGrafter"/>
</dbReference>
<dbReference type="NCBIfam" id="NF002208">
    <property type="entry name" value="PRK01099.1-3"/>
    <property type="match status" value="1"/>
</dbReference>
<dbReference type="GO" id="GO:0003677">
    <property type="term" value="F:DNA binding"/>
    <property type="evidence" value="ECO:0007669"/>
    <property type="project" value="InterPro"/>
</dbReference>
<protein>
    <recommendedName>
        <fullName evidence="4">DNA-directed RNA polymerase</fullName>
    </recommendedName>
</protein>
<dbReference type="SUPFAM" id="SSF63562">
    <property type="entry name" value="RPB6/omega subunit-like"/>
    <property type="match status" value="1"/>
</dbReference>
<accession>A0A644VQB7</accession>
<dbReference type="Gene3D" id="3.90.940.10">
    <property type="match status" value="1"/>
</dbReference>
<dbReference type="SMART" id="SM01409">
    <property type="entry name" value="RNA_pol_Rpb6"/>
    <property type="match status" value="1"/>
</dbReference>
<dbReference type="PIRSF" id="PIRSF000778">
    <property type="entry name" value="RpoK/RPB6"/>
    <property type="match status" value="1"/>
</dbReference>
<dbReference type="PANTHER" id="PTHR47227:SF5">
    <property type="entry name" value="DNA-DIRECTED RNA POLYMERASES I, II, AND III SUBUNIT RPABC2"/>
    <property type="match status" value="1"/>
</dbReference>
<dbReference type="GO" id="GO:0000428">
    <property type="term" value="C:DNA-directed RNA polymerase complex"/>
    <property type="evidence" value="ECO:0007669"/>
    <property type="project" value="UniProtKB-KW"/>
</dbReference>
<keyword evidence="2" id="KW-0804">Transcription</keyword>
<organism evidence="3">
    <name type="scientific">bioreactor metagenome</name>
    <dbReference type="NCBI Taxonomy" id="1076179"/>
    <lineage>
        <taxon>unclassified sequences</taxon>
        <taxon>metagenomes</taxon>
        <taxon>ecological metagenomes</taxon>
    </lineage>
</organism>
<dbReference type="InterPro" id="IPR036161">
    <property type="entry name" value="RPB6/omega-like_sf"/>
</dbReference>
<evidence type="ECO:0000256" key="2">
    <source>
        <dbReference type="ARBA" id="ARBA00023163"/>
    </source>
</evidence>
<evidence type="ECO:0008006" key="4">
    <source>
        <dbReference type="Google" id="ProtNLM"/>
    </source>
</evidence>
<dbReference type="InterPro" id="IPR020708">
    <property type="entry name" value="DNA-dir_RNA_polK_14-18kDa_CS"/>
</dbReference>
<dbReference type="AlphaFoldDB" id="A0A644VQB7"/>
<dbReference type="PANTHER" id="PTHR47227">
    <property type="entry name" value="DNA-DIRECTED RNA POLYMERASE SUBUNIT K"/>
    <property type="match status" value="1"/>
</dbReference>
<dbReference type="GO" id="GO:0006366">
    <property type="term" value="P:transcription by RNA polymerase II"/>
    <property type="evidence" value="ECO:0007669"/>
    <property type="project" value="TreeGrafter"/>
</dbReference>
<dbReference type="HAMAP" id="MF_00192">
    <property type="entry name" value="RNApol_arch_Rpo6"/>
    <property type="match status" value="1"/>
</dbReference>